<dbReference type="EMBL" id="BKCJ010115049">
    <property type="protein sequence ID" value="GEX55059.1"/>
    <property type="molecule type" value="Genomic_DNA"/>
</dbReference>
<proteinExistence type="predicted"/>
<accession>A0A699H7G9</accession>
<comment type="caution">
    <text evidence="2">The sequence shown here is derived from an EMBL/GenBank/DDBJ whole genome shotgun (WGS) entry which is preliminary data.</text>
</comment>
<evidence type="ECO:0000256" key="1">
    <source>
        <dbReference type="SAM" id="MobiDB-lite"/>
    </source>
</evidence>
<feature type="compositionally biased region" description="Polar residues" evidence="1">
    <location>
        <begin position="12"/>
        <end position="32"/>
    </location>
</feature>
<name>A0A699H7G9_TANCI</name>
<feature type="compositionally biased region" description="Basic and acidic residues" evidence="1">
    <location>
        <begin position="54"/>
        <end position="83"/>
    </location>
</feature>
<organism evidence="2">
    <name type="scientific">Tanacetum cinerariifolium</name>
    <name type="common">Dalmatian daisy</name>
    <name type="synonym">Chrysanthemum cinerariifolium</name>
    <dbReference type="NCBI Taxonomy" id="118510"/>
    <lineage>
        <taxon>Eukaryota</taxon>
        <taxon>Viridiplantae</taxon>
        <taxon>Streptophyta</taxon>
        <taxon>Embryophyta</taxon>
        <taxon>Tracheophyta</taxon>
        <taxon>Spermatophyta</taxon>
        <taxon>Magnoliopsida</taxon>
        <taxon>eudicotyledons</taxon>
        <taxon>Gunneridae</taxon>
        <taxon>Pentapetalae</taxon>
        <taxon>asterids</taxon>
        <taxon>campanulids</taxon>
        <taxon>Asterales</taxon>
        <taxon>Asteraceae</taxon>
        <taxon>Asteroideae</taxon>
        <taxon>Anthemideae</taxon>
        <taxon>Anthemidinae</taxon>
        <taxon>Tanacetum</taxon>
    </lineage>
</organism>
<dbReference type="AlphaFoldDB" id="A0A699H7G9"/>
<protein>
    <submittedName>
        <fullName evidence="2">Uncharacterized protein</fullName>
    </submittedName>
</protein>
<reference evidence="2" key="1">
    <citation type="journal article" date="2019" name="Sci. Rep.">
        <title>Draft genome of Tanacetum cinerariifolium, the natural source of mosquito coil.</title>
        <authorList>
            <person name="Yamashiro T."/>
            <person name="Shiraishi A."/>
            <person name="Satake H."/>
            <person name="Nakayama K."/>
        </authorList>
    </citation>
    <scope>NUCLEOTIDE SEQUENCE</scope>
</reference>
<sequence>MCDRLGHLRQSAFDQLSETYSPSTTKSRPGRTNSRDHPRGRSGPYRLDASNEGYPKDREHFRGVGESYDDSHSHSYHDKDRSHYIKRIRDNESRYPVYQKVTQVMEDTGSQS</sequence>
<evidence type="ECO:0000313" key="2">
    <source>
        <dbReference type="EMBL" id="GEX55059.1"/>
    </source>
</evidence>
<gene>
    <name evidence="2" type="ORF">Tci_327034</name>
</gene>
<feature type="region of interest" description="Disordered" evidence="1">
    <location>
        <begin position="1"/>
        <end position="83"/>
    </location>
</feature>